<name>A0A7J7IG84_9RHOD</name>
<dbReference type="Gene3D" id="1.25.40.1010">
    <property type="match status" value="1"/>
</dbReference>
<dbReference type="GO" id="GO:0005737">
    <property type="term" value="C:cytoplasm"/>
    <property type="evidence" value="ECO:0007669"/>
    <property type="project" value="TreeGrafter"/>
</dbReference>
<evidence type="ECO:0000313" key="5">
    <source>
        <dbReference type="EMBL" id="KAF6002083.1"/>
    </source>
</evidence>
<comment type="caution">
    <text evidence="5">The sequence shown here is derived from an EMBL/GenBank/DDBJ whole genome shotgun (WGS) entry which is preliminary data.</text>
</comment>
<dbReference type="InterPro" id="IPR013105">
    <property type="entry name" value="TPR_2"/>
</dbReference>
<accession>A0A7J7IG84</accession>
<dbReference type="PROSITE" id="PS50005">
    <property type="entry name" value="TPR"/>
    <property type="match status" value="1"/>
</dbReference>
<evidence type="ECO:0000256" key="3">
    <source>
        <dbReference type="PROSITE-ProRule" id="PRU00339"/>
    </source>
</evidence>
<keyword evidence="2 3" id="KW-0802">TPR repeat</keyword>
<dbReference type="AlphaFoldDB" id="A0A7J7IG84"/>
<organism evidence="5 6">
    <name type="scientific">Cyanidiococcus yangmingshanensis</name>
    <dbReference type="NCBI Taxonomy" id="2690220"/>
    <lineage>
        <taxon>Eukaryota</taxon>
        <taxon>Rhodophyta</taxon>
        <taxon>Bangiophyceae</taxon>
        <taxon>Cyanidiales</taxon>
        <taxon>Cyanidiaceae</taxon>
        <taxon>Cyanidiococcus</taxon>
    </lineage>
</organism>
<keyword evidence="1" id="KW-0677">Repeat</keyword>
<dbReference type="Pfam" id="PF12569">
    <property type="entry name" value="NatA_aux_su"/>
    <property type="match status" value="1"/>
</dbReference>
<dbReference type="PANTHER" id="PTHR22767:SF2">
    <property type="entry name" value="N(ALPHA)-ACETYLTRANSFERASE 15_16, ISOFORM A"/>
    <property type="match status" value="1"/>
</dbReference>
<dbReference type="PANTHER" id="PTHR22767">
    <property type="entry name" value="N-TERMINAL ACETYLTRANSFERASE-RELATED"/>
    <property type="match status" value="1"/>
</dbReference>
<dbReference type="PROSITE" id="PS50293">
    <property type="entry name" value="TPR_REGION"/>
    <property type="match status" value="1"/>
</dbReference>
<dbReference type="SUPFAM" id="SSF48452">
    <property type="entry name" value="TPR-like"/>
    <property type="match status" value="2"/>
</dbReference>
<dbReference type="Gene3D" id="1.25.40.1040">
    <property type="match status" value="1"/>
</dbReference>
<dbReference type="GO" id="GO:0016740">
    <property type="term" value="F:transferase activity"/>
    <property type="evidence" value="ECO:0007669"/>
    <property type="project" value="UniProtKB-KW"/>
</dbReference>
<dbReference type="InterPro" id="IPR011990">
    <property type="entry name" value="TPR-like_helical_dom_sf"/>
</dbReference>
<feature type="region of interest" description="Disordered" evidence="4">
    <location>
        <begin position="605"/>
        <end position="629"/>
    </location>
</feature>
<dbReference type="Proteomes" id="UP000530660">
    <property type="component" value="Unassembled WGS sequence"/>
</dbReference>
<evidence type="ECO:0000256" key="4">
    <source>
        <dbReference type="SAM" id="MobiDB-lite"/>
    </source>
</evidence>
<dbReference type="EMBL" id="VWRR01000011">
    <property type="protein sequence ID" value="KAF6002083.1"/>
    <property type="molecule type" value="Genomic_DNA"/>
</dbReference>
<evidence type="ECO:0000313" key="6">
    <source>
        <dbReference type="Proteomes" id="UP000530660"/>
    </source>
</evidence>
<reference evidence="5 6" key="1">
    <citation type="journal article" date="2020" name="J. Phycol.">
        <title>Comparative genome analysis reveals Cyanidiococcus gen. nov., a new extremophilic red algal genus sister to Cyanidioschyzon (Cyanidioschyzonaceae, Rhodophyta).</title>
        <authorList>
            <person name="Liu S.-L."/>
            <person name="Chiang Y.-R."/>
            <person name="Yoon H.S."/>
            <person name="Fu H.-Y."/>
        </authorList>
    </citation>
    <scope>NUCLEOTIDE SEQUENCE [LARGE SCALE GENOMIC DNA]</scope>
    <source>
        <strain evidence="5 6">THAL066</strain>
    </source>
</reference>
<keyword evidence="6" id="KW-1185">Reference proteome</keyword>
<dbReference type="InterPro" id="IPR019734">
    <property type="entry name" value="TPR_rpt"/>
</dbReference>
<dbReference type="Pfam" id="PF07719">
    <property type="entry name" value="TPR_2"/>
    <property type="match status" value="1"/>
</dbReference>
<sequence>MTPLPTAVVGAAQPRKTALPPKEQSLFKQMFRLYEIKQYKKANKTADQILRAVPEHGETLAMKGLILRALDQREEAYDLARRGLRQDIRSQVAWHILGLLHRHDREYKEASKAYQQALRLDPNNAQLLRELSPLQAHTRDFEGLLRTREQMLQQRPTLRLNWIGLAVANHLLCRHEEALQVLDAWERISAKYRFGIDAADQIDSSLLCEYRLRLLEEACADEAALKYAQTCLSDGKILDRTVLLSTAARVAERSGDRALARTYYWQLLERNPDNADYLEGVVRNDTSGSDVVSLLDAISERLGQRESARWSTLDEAPVLGCALGALRHLDGKSLEFQERVKKLMRWFLETAHAPSLFRLIEQFYQDRAKTQTIDVVFRSLVGADMAGVTDEATALFAAEHCLRVTGDAHRAIEILEKFPDSADCVALCAHMWRSVGAYRRAYEAAERARCLDQRDRALNSLAAEYALLAGRSDRALELIFMFTHDGETPPVQAIYNLQVMWFELAYADAALAEGRLDRALKYYTAVLRHFADFREDEFDFHAYCLRKSTISAYVDLVRWEDRLNEHTYYQRAVRGAVHCYLALHRDRSSVTTRLARLRIRKNASAPSKAISETSSSKRTSRRARTPGWMEVDPEGTSLVDVPAPLAEAEKLVFPLLMQATSPAQLPDQLLSAIFEVALESSRYVLAARAVVASLRDATSAETLSPTALRLMVRLSRAAINPSPVTELVKSELNVMLAGIHARSWQHLCEEFFRQRGALDLASVNALAAATGDASYFERGLALLHEAGVHPRLDDVEEAWSLAHSLNVSNEAKATLRAWYPLADVLT</sequence>
<feature type="repeat" description="TPR" evidence="3">
    <location>
        <begin position="91"/>
        <end position="124"/>
    </location>
</feature>
<evidence type="ECO:0000256" key="2">
    <source>
        <dbReference type="ARBA" id="ARBA00022803"/>
    </source>
</evidence>
<dbReference type="OrthoDB" id="10263032at2759"/>
<dbReference type="PIRSF" id="PIRSF000422">
    <property type="entry name" value="N-terminal-AcTrfase-A_aux_su"/>
    <property type="match status" value="1"/>
</dbReference>
<protein>
    <submittedName>
        <fullName evidence="5">N-alpha-acetyltransferase 15, NatA auxiliary subunit</fullName>
    </submittedName>
</protein>
<keyword evidence="5" id="KW-0808">Transferase</keyword>
<gene>
    <name evidence="5" type="primary">NAA15</name>
    <name evidence="5" type="ORF">F1559_000053</name>
</gene>
<proteinExistence type="predicted"/>
<dbReference type="SMART" id="SM00028">
    <property type="entry name" value="TPR"/>
    <property type="match status" value="4"/>
</dbReference>
<dbReference type="InterPro" id="IPR021183">
    <property type="entry name" value="NatA_aux_su"/>
</dbReference>
<evidence type="ECO:0000256" key="1">
    <source>
        <dbReference type="ARBA" id="ARBA00022737"/>
    </source>
</evidence>